<keyword evidence="5" id="KW-1185">Reference proteome</keyword>
<feature type="domain" description="ABC transporter" evidence="3">
    <location>
        <begin position="3"/>
        <end position="228"/>
    </location>
</feature>
<evidence type="ECO:0000256" key="1">
    <source>
        <dbReference type="ARBA" id="ARBA00022741"/>
    </source>
</evidence>
<name>A0ABT0VFF1_9LACO</name>
<dbReference type="EMBL" id="JAGMVS010000037">
    <property type="protein sequence ID" value="MCM2436574.1"/>
    <property type="molecule type" value="Genomic_DNA"/>
</dbReference>
<dbReference type="InterPro" id="IPR027417">
    <property type="entry name" value="P-loop_NTPase"/>
</dbReference>
<proteinExistence type="predicted"/>
<dbReference type="PROSITE" id="PS50893">
    <property type="entry name" value="ABC_TRANSPORTER_2"/>
    <property type="match status" value="1"/>
</dbReference>
<accession>A0ABT0VFF1</accession>
<dbReference type="CDD" id="cd03230">
    <property type="entry name" value="ABC_DR_subfamily_A"/>
    <property type="match status" value="1"/>
</dbReference>
<dbReference type="GO" id="GO:0005524">
    <property type="term" value="F:ATP binding"/>
    <property type="evidence" value="ECO:0007669"/>
    <property type="project" value="UniProtKB-KW"/>
</dbReference>
<dbReference type="InterPro" id="IPR003593">
    <property type="entry name" value="AAA+_ATPase"/>
</dbReference>
<keyword evidence="2 4" id="KW-0067">ATP-binding</keyword>
<evidence type="ECO:0000313" key="4">
    <source>
        <dbReference type="EMBL" id="MCM2436574.1"/>
    </source>
</evidence>
<comment type="caution">
    <text evidence="4">The sequence shown here is derived from an EMBL/GenBank/DDBJ whole genome shotgun (WGS) entry which is preliminary data.</text>
</comment>
<dbReference type="Pfam" id="PF00005">
    <property type="entry name" value="ABC_tran"/>
    <property type="match status" value="1"/>
</dbReference>
<evidence type="ECO:0000259" key="3">
    <source>
        <dbReference type="PROSITE" id="PS50893"/>
    </source>
</evidence>
<dbReference type="SMART" id="SM00382">
    <property type="entry name" value="AAA"/>
    <property type="match status" value="1"/>
</dbReference>
<dbReference type="Gene3D" id="3.40.50.300">
    <property type="entry name" value="P-loop containing nucleotide triphosphate hydrolases"/>
    <property type="match status" value="1"/>
</dbReference>
<dbReference type="RefSeq" id="WP_205143015.1">
    <property type="nucleotide sequence ID" value="NZ_JAFBDN010000002.1"/>
</dbReference>
<evidence type="ECO:0000256" key="2">
    <source>
        <dbReference type="ARBA" id="ARBA00022840"/>
    </source>
</evidence>
<sequence>MELKINNLDKIINGKTVLKNINFKVSTGQVLGIIGRNGVGKTTLFRTIIGQYLADQGQVLIDNTDLDKHIELKQSLFFFDQQNSFINDLLPIQIAKYYQKIYDKLNINEFINNLQKHNLPLNTRYRSYSKGMQGLFNVLLAIASKAEFIILDEPFDGLDILVKENVKRLLIQLIQLQETALLISSHNLAELDSLIDQAIIIADAEVKSRYELEDMRVNTRKIQLVFKDEFPSFIEKYGTIVEKRGRVYVVIFNNYSKEIDEQIAISGPLLFEELPLTLEDLFRTTLVNESDYILEK</sequence>
<dbReference type="Proteomes" id="UP001057481">
    <property type="component" value="Unassembled WGS sequence"/>
</dbReference>
<keyword evidence="1" id="KW-0547">Nucleotide-binding</keyword>
<dbReference type="InterPro" id="IPR003439">
    <property type="entry name" value="ABC_transporter-like_ATP-bd"/>
</dbReference>
<evidence type="ECO:0000313" key="5">
    <source>
        <dbReference type="Proteomes" id="UP001057481"/>
    </source>
</evidence>
<dbReference type="SUPFAM" id="SSF52540">
    <property type="entry name" value="P-loop containing nucleoside triphosphate hydrolases"/>
    <property type="match status" value="1"/>
</dbReference>
<dbReference type="PANTHER" id="PTHR43158">
    <property type="entry name" value="SKFA PEPTIDE EXPORT ATP-BINDING PROTEIN SKFE"/>
    <property type="match status" value="1"/>
</dbReference>
<dbReference type="PANTHER" id="PTHR43158:SF10">
    <property type="entry name" value="ABC TRANSPORTER ATP-BINDING PROTEIN YTRB"/>
    <property type="match status" value="1"/>
</dbReference>
<reference evidence="4" key="1">
    <citation type="submission" date="2021-04" db="EMBL/GenBank/DDBJ databases">
        <title>Taxonomic assessment of Weissella genus.</title>
        <authorList>
            <person name="Fanelli F."/>
            <person name="Chieffi D."/>
            <person name="Dell'Aquila A."/>
            <person name="Gyu-Sung C."/>
            <person name="Franz C.M.A.P."/>
            <person name="Fusco V."/>
        </authorList>
    </citation>
    <scope>NUCLEOTIDE SEQUENCE</scope>
    <source>
        <strain evidence="4">LMG 25373</strain>
    </source>
</reference>
<protein>
    <submittedName>
        <fullName evidence="4">ABC transporter ATP-binding protein</fullName>
    </submittedName>
</protein>
<organism evidence="4 5">
    <name type="scientific">Periweissella beninensis</name>
    <dbReference type="NCBI Taxonomy" id="504936"/>
    <lineage>
        <taxon>Bacteria</taxon>
        <taxon>Bacillati</taxon>
        <taxon>Bacillota</taxon>
        <taxon>Bacilli</taxon>
        <taxon>Lactobacillales</taxon>
        <taxon>Lactobacillaceae</taxon>
        <taxon>Periweissella</taxon>
    </lineage>
</organism>
<gene>
    <name evidence="4" type="ORF">KAK10_01310</name>
</gene>